<dbReference type="eggNOG" id="KOG0483">
    <property type="taxonomic scope" value="Eukaryota"/>
</dbReference>
<dbReference type="SUPFAM" id="SSF46689">
    <property type="entry name" value="Homeodomain-like"/>
    <property type="match status" value="1"/>
</dbReference>
<dbReference type="AlphaFoldDB" id="A0A1D6F743"/>
<dbReference type="ExpressionAtlas" id="A0A1D6F743">
    <property type="expression patterns" value="baseline and differential"/>
</dbReference>
<keyword evidence="1" id="KW-0371">Homeobox</keyword>
<dbReference type="InParanoid" id="A0A1D6F743"/>
<dbReference type="GO" id="GO:0003677">
    <property type="term" value="F:DNA binding"/>
    <property type="evidence" value="ECO:0007669"/>
    <property type="project" value="UniProtKB-KW"/>
</dbReference>
<protein>
    <submittedName>
        <fullName evidence="1">Homeobox-leucine zipper protein HAT9</fullName>
    </submittedName>
</protein>
<proteinExistence type="predicted"/>
<dbReference type="EMBL" id="CM007648">
    <property type="protein sequence ID" value="ONM27059.1"/>
    <property type="molecule type" value="Genomic_DNA"/>
</dbReference>
<name>A0A1D6F743_MAIZE</name>
<dbReference type="SMR" id="A0A1D6F743"/>
<organism evidence="1">
    <name type="scientific">Zea mays</name>
    <name type="common">Maize</name>
    <dbReference type="NCBI Taxonomy" id="4577"/>
    <lineage>
        <taxon>Eukaryota</taxon>
        <taxon>Viridiplantae</taxon>
        <taxon>Streptophyta</taxon>
        <taxon>Embryophyta</taxon>
        <taxon>Tracheophyta</taxon>
        <taxon>Spermatophyta</taxon>
        <taxon>Magnoliopsida</taxon>
        <taxon>Liliopsida</taxon>
        <taxon>Poales</taxon>
        <taxon>Poaceae</taxon>
        <taxon>PACMAD clade</taxon>
        <taxon>Panicoideae</taxon>
        <taxon>Andropogonodae</taxon>
        <taxon>Andropogoneae</taxon>
        <taxon>Tripsacinae</taxon>
        <taxon>Zea</taxon>
    </lineage>
</organism>
<accession>A0A1D6F743</accession>
<dbReference type="PANTHER" id="PTHR36616">
    <property type="entry name" value="BNAC07G32700D PROTEIN"/>
    <property type="match status" value="1"/>
</dbReference>
<dbReference type="PANTHER" id="PTHR36616:SF4">
    <property type="entry name" value="OS03G0174800 PROTEIN"/>
    <property type="match status" value="1"/>
</dbReference>
<sequence length="276" mass="31120">MALAFSAAPLTLYVPPMRSLSFFVEAMEVVCRDCGPYSHGVVAHFRRGLSRVLGGLHNNLHAGAGLAISFEIFPASFLPFCARCDVMPRSCAHLPAIKVVTPDEDGRQSPHGGPVPNDGSGAGARKKLRLTNEQSTLLEDTFRAHNILSNAQKQELARQVDLSARQTNETYIKSKSLPIIFDLKIFYFIGFALFCLEAFLSMWVIQLVVNYKLCVLRRVYLYFRGSDDDWLITEAWFALLFCKLLHPSDQFRREPREPCTCGVVHLESDTIIEYDW</sequence>
<evidence type="ECO:0000313" key="1">
    <source>
        <dbReference type="EMBL" id="ONM27059.1"/>
    </source>
</evidence>
<gene>
    <name evidence="1" type="ORF">ZEAMMB73_Zm00001d007525</name>
</gene>
<reference evidence="1" key="1">
    <citation type="submission" date="2015-12" db="EMBL/GenBank/DDBJ databases">
        <title>Update maize B73 reference genome by single molecule sequencing technologies.</title>
        <authorList>
            <consortium name="Maize Genome Sequencing Project"/>
            <person name="Ware D."/>
        </authorList>
    </citation>
    <scope>NUCLEOTIDE SEQUENCE [LARGE SCALE GENOMIC DNA]</scope>
    <source>
        <tissue evidence="1">Seedling</tissue>
    </source>
</reference>
<dbReference type="InterPro" id="IPR009057">
    <property type="entry name" value="Homeodomain-like_sf"/>
</dbReference>
<keyword evidence="1" id="KW-0238">DNA-binding</keyword>
<dbReference type="Gene3D" id="1.10.10.60">
    <property type="entry name" value="Homeodomain-like"/>
    <property type="match status" value="1"/>
</dbReference>
<dbReference type="PaxDb" id="4577-GRMZM2G318412_P01"/>